<dbReference type="InterPro" id="IPR001650">
    <property type="entry name" value="Helicase_C-like"/>
</dbReference>
<proteinExistence type="predicted"/>
<evidence type="ECO:0000259" key="1">
    <source>
        <dbReference type="PROSITE" id="PS51194"/>
    </source>
</evidence>
<dbReference type="InterPro" id="IPR011709">
    <property type="entry name" value="DEAD-box_helicase_OB_fold"/>
</dbReference>
<dbReference type="EMBL" id="CP001669">
    <property type="protein sequence ID" value="AFZ80516.1"/>
    <property type="molecule type" value="Genomic_DNA"/>
</dbReference>
<dbReference type="PROSITE" id="PS51194">
    <property type="entry name" value="HELICASE_CTER"/>
    <property type="match status" value="1"/>
</dbReference>
<dbReference type="OrthoDB" id="360515at2759"/>
<organism evidence="2 3">
    <name type="scientific">Theileria equi strain WA</name>
    <dbReference type="NCBI Taxonomy" id="1537102"/>
    <lineage>
        <taxon>Eukaryota</taxon>
        <taxon>Sar</taxon>
        <taxon>Alveolata</taxon>
        <taxon>Apicomplexa</taxon>
        <taxon>Aconoidasida</taxon>
        <taxon>Piroplasmida</taxon>
        <taxon>Theileriidae</taxon>
        <taxon>Theileria</taxon>
    </lineage>
</organism>
<dbReference type="PANTHER" id="PTHR18934">
    <property type="entry name" value="ATP-DEPENDENT RNA HELICASE"/>
    <property type="match status" value="1"/>
</dbReference>
<keyword evidence="3" id="KW-1185">Reference proteome</keyword>
<dbReference type="Gene3D" id="3.40.50.300">
    <property type="entry name" value="P-loop containing nucleotide triphosphate hydrolases"/>
    <property type="match status" value="2"/>
</dbReference>
<dbReference type="Pfam" id="PF21010">
    <property type="entry name" value="HA2_C"/>
    <property type="match status" value="1"/>
</dbReference>
<dbReference type="SUPFAM" id="SSF52540">
    <property type="entry name" value="P-loop containing nucleoside triphosphate hydrolases"/>
    <property type="match status" value="1"/>
</dbReference>
<name>L0AZT7_THEEQ</name>
<evidence type="ECO:0000313" key="3">
    <source>
        <dbReference type="Proteomes" id="UP000031512"/>
    </source>
</evidence>
<dbReference type="STRING" id="1537102.L0AZT7"/>
<dbReference type="PANTHER" id="PTHR18934:SF136">
    <property type="entry name" value="ATP-DEPENDENT RNA HELICASE DHX35-RELATED"/>
    <property type="match status" value="1"/>
</dbReference>
<feature type="domain" description="Helicase C-terminal" evidence="1">
    <location>
        <begin position="212"/>
        <end position="400"/>
    </location>
</feature>
<dbReference type="GO" id="GO:0003723">
    <property type="term" value="F:RNA binding"/>
    <property type="evidence" value="ECO:0007669"/>
    <property type="project" value="TreeGrafter"/>
</dbReference>
<dbReference type="GeneID" id="15803838"/>
<dbReference type="eggNOG" id="KOG0922">
    <property type="taxonomic scope" value="Eukaryota"/>
</dbReference>
<dbReference type="RefSeq" id="XP_004830182.1">
    <property type="nucleotide sequence ID" value="XM_004830125.1"/>
</dbReference>
<accession>L0AZT7</accession>
<dbReference type="Pfam" id="PF07717">
    <property type="entry name" value="OB_NTP_bind"/>
    <property type="match status" value="1"/>
</dbReference>
<dbReference type="AlphaFoldDB" id="L0AZT7"/>
<protein>
    <submittedName>
        <fullName evidence="2">Helicase associated domain HA2 containing protein</fullName>
    </submittedName>
</protein>
<dbReference type="InterPro" id="IPR027417">
    <property type="entry name" value="P-loop_NTPase"/>
</dbReference>
<dbReference type="KEGG" id="beq:BEWA_033710"/>
<gene>
    <name evidence="2" type="ORF">BEWA_033710</name>
</gene>
<dbReference type="GO" id="GO:0004386">
    <property type="term" value="F:helicase activity"/>
    <property type="evidence" value="ECO:0007669"/>
    <property type="project" value="TreeGrafter"/>
</dbReference>
<evidence type="ECO:0000313" key="2">
    <source>
        <dbReference type="EMBL" id="AFZ80516.1"/>
    </source>
</evidence>
<dbReference type="Proteomes" id="UP000031512">
    <property type="component" value="Chromosome 1"/>
</dbReference>
<dbReference type="SMART" id="SM00847">
    <property type="entry name" value="HA2"/>
    <property type="match status" value="1"/>
</dbReference>
<sequence length="700" mass="79975">MDSLISKYRNEIVNAVETHNTVLISGYPDSYMSTYVPYYLYKSRFTRRGICKANPAQICVVCTRKVEAISNSDSCSTLLNSKTRVTNILGFDSEHDKTADIVYTTDEVLLRKILVDPLLSDFGVIMIANVQDRLLNVDLAIGLLKRILSIRSRLRVVLFLQSASVKHMLKYFKRVKTETSKEITLGDVYHVNMISNHPSYQIHYLSHPASNYLDAIISTVWDICKNEKLGNILIFVPSLSDLELITAELQDFTKRPALVSKSPINIIPMHNGEFLPFIAYDSDVSIQKLSVDVNKRNIYICTNVLDFKFNMGDVSYLIDTCLSKRITFDYTNLCSKTSIMNSTREEIKRRSSLIKGMNGKCFRLLTEKAFSNDEVISDAVTPEISTRDLTMMVLLIKSLGVGRLSDFEFITKPSVDALEYALTILYLLKAIYSDGELIYPAGNVMVELSCSPYLASFVYQSVERGCSEEALIIYAMLQAKEYIWKNVHNKSQFHTEKLDAARLSFAASEGDLISYFNLFQLSLYYKDEDETWLSRHMIDKKGIRIAQKALSTARSVFDRYQLQTASCGENVDLVVKTIFSAFFLNVACKEQFVKNIWNSRQVVRRTEVKSNLVDEDGNPIIPDEPQPYVLIRDMNKSMYTQLYIDPSSFVTNDQPDWIVFNEVYEVEGKVFMQDVTSIKPEYLQELVPHYFGDSDVKPYL</sequence>
<reference evidence="2 3" key="1">
    <citation type="journal article" date="2012" name="BMC Genomics">
        <title>Comparative genomic analysis and phylogenetic position of Theileria equi.</title>
        <authorList>
            <person name="Kappmeyer L.S."/>
            <person name="Thiagarajan M."/>
            <person name="Herndon D.R."/>
            <person name="Ramsay J.D."/>
            <person name="Caler E."/>
            <person name="Djikeng A."/>
            <person name="Gillespie J.J."/>
            <person name="Lau A.O."/>
            <person name="Roalson E.H."/>
            <person name="Silva J.C."/>
            <person name="Silva M.G."/>
            <person name="Suarez C.E."/>
            <person name="Ueti M.W."/>
            <person name="Nene V.M."/>
            <person name="Mealey R.H."/>
            <person name="Knowles D.P."/>
            <person name="Brayton K.A."/>
        </authorList>
    </citation>
    <scope>NUCLEOTIDE SEQUENCE [LARGE SCALE GENOMIC DNA]</scope>
    <source>
        <strain evidence="2 3">WA</strain>
    </source>
</reference>
<dbReference type="VEuPathDB" id="PiroplasmaDB:BEWA_033710"/>
<dbReference type="InterPro" id="IPR007502">
    <property type="entry name" value="Helicase-assoc_dom"/>
</dbReference>
<dbReference type="Gene3D" id="1.20.120.1080">
    <property type="match status" value="1"/>
</dbReference>